<dbReference type="Proteomes" id="UP000199630">
    <property type="component" value="Unassembled WGS sequence"/>
</dbReference>
<dbReference type="EC" id="3.2.2.4" evidence="2"/>
<dbReference type="OrthoDB" id="9801098at2"/>
<dbReference type="RefSeq" id="WP_090060108.1">
    <property type="nucleotide sequence ID" value="NZ_FORH01000002.1"/>
</dbReference>
<evidence type="ECO:0000256" key="1">
    <source>
        <dbReference type="ARBA" id="ARBA00000274"/>
    </source>
</evidence>
<dbReference type="GO" id="GO:0008714">
    <property type="term" value="F:AMP nucleosidase activity"/>
    <property type="evidence" value="ECO:0007669"/>
    <property type="project" value="UniProtKB-EC"/>
</dbReference>
<proteinExistence type="predicted"/>
<feature type="compositionally biased region" description="Basic and acidic residues" evidence="4">
    <location>
        <begin position="42"/>
        <end position="57"/>
    </location>
</feature>
<dbReference type="Gene3D" id="3.40.50.450">
    <property type="match status" value="1"/>
</dbReference>
<dbReference type="PANTHER" id="PTHR43393">
    <property type="entry name" value="CYTOKININ RIBOSIDE 5'-MONOPHOSPHATE PHOSPHORIBOHYDROLASE"/>
    <property type="match status" value="1"/>
</dbReference>
<dbReference type="GO" id="GO:0009691">
    <property type="term" value="P:cytokinin biosynthetic process"/>
    <property type="evidence" value="ECO:0007669"/>
    <property type="project" value="InterPro"/>
</dbReference>
<dbReference type="SUPFAM" id="SSF102405">
    <property type="entry name" value="MCP/YpsA-like"/>
    <property type="match status" value="1"/>
</dbReference>
<reference evidence="6" key="1">
    <citation type="submission" date="2016-10" db="EMBL/GenBank/DDBJ databases">
        <authorList>
            <person name="Varghese N."/>
            <person name="Submissions S."/>
        </authorList>
    </citation>
    <scope>NUCLEOTIDE SEQUENCE [LARGE SCALE GENOMIC DNA]</scope>
    <source>
        <strain evidence="6">DSM 26471</strain>
    </source>
</reference>
<evidence type="ECO:0000313" key="6">
    <source>
        <dbReference type="Proteomes" id="UP000199630"/>
    </source>
</evidence>
<dbReference type="GO" id="GO:0005829">
    <property type="term" value="C:cytosol"/>
    <property type="evidence" value="ECO:0007669"/>
    <property type="project" value="TreeGrafter"/>
</dbReference>
<keyword evidence="6" id="KW-1185">Reference proteome</keyword>
<evidence type="ECO:0000256" key="4">
    <source>
        <dbReference type="SAM" id="MobiDB-lite"/>
    </source>
</evidence>
<dbReference type="NCBIfam" id="TIGR00730">
    <property type="entry name" value="Rossman fold protein, TIGR00730 family"/>
    <property type="match status" value="1"/>
</dbReference>
<evidence type="ECO:0000256" key="2">
    <source>
        <dbReference type="ARBA" id="ARBA00011985"/>
    </source>
</evidence>
<dbReference type="InterPro" id="IPR052341">
    <property type="entry name" value="LOG_family_nucleotidases"/>
</dbReference>
<name>A0A1I3NTF0_9RHOB</name>
<dbReference type="AlphaFoldDB" id="A0A1I3NTF0"/>
<accession>A0A1I3NTF0</accession>
<dbReference type="EMBL" id="FORH01000002">
    <property type="protein sequence ID" value="SFJ12554.1"/>
    <property type="molecule type" value="Genomic_DNA"/>
</dbReference>
<organism evidence="5 6">
    <name type="scientific">Celeribacter neptunius</name>
    <dbReference type="NCBI Taxonomy" id="588602"/>
    <lineage>
        <taxon>Bacteria</taxon>
        <taxon>Pseudomonadati</taxon>
        <taxon>Pseudomonadota</taxon>
        <taxon>Alphaproteobacteria</taxon>
        <taxon>Rhodobacterales</taxon>
        <taxon>Roseobacteraceae</taxon>
        <taxon>Celeribacter</taxon>
    </lineage>
</organism>
<evidence type="ECO:0000256" key="3">
    <source>
        <dbReference type="ARBA" id="ARBA00031983"/>
    </source>
</evidence>
<protein>
    <recommendedName>
        <fullName evidence="3">AMP nucleosidase</fullName>
        <ecNumber evidence="2">3.2.2.4</ecNumber>
    </recommendedName>
    <alternativeName>
        <fullName evidence="3">AMP nucleosidase</fullName>
    </alternativeName>
</protein>
<dbReference type="InterPro" id="IPR031100">
    <property type="entry name" value="LOG_fam"/>
</dbReference>
<dbReference type="Pfam" id="PF03641">
    <property type="entry name" value="Lysine_decarbox"/>
    <property type="match status" value="1"/>
</dbReference>
<comment type="catalytic activity">
    <reaction evidence="1">
        <text>AMP + H2O = D-ribose 5-phosphate + adenine</text>
        <dbReference type="Rhea" id="RHEA:20129"/>
        <dbReference type="ChEBI" id="CHEBI:15377"/>
        <dbReference type="ChEBI" id="CHEBI:16708"/>
        <dbReference type="ChEBI" id="CHEBI:78346"/>
        <dbReference type="ChEBI" id="CHEBI:456215"/>
        <dbReference type="EC" id="3.2.2.4"/>
    </reaction>
</comment>
<dbReference type="PANTHER" id="PTHR43393:SF3">
    <property type="entry name" value="LYSINE DECARBOXYLASE-LIKE PROTEIN"/>
    <property type="match status" value="1"/>
</dbReference>
<feature type="region of interest" description="Disordered" evidence="4">
    <location>
        <begin position="1"/>
        <end position="57"/>
    </location>
</feature>
<gene>
    <name evidence="5" type="ORF">SAMN04487991_1470</name>
</gene>
<evidence type="ECO:0000313" key="5">
    <source>
        <dbReference type="EMBL" id="SFJ12554.1"/>
    </source>
</evidence>
<sequence length="351" mass="39686">MQDEKKNTAEGVTAQTETRGQRESGAQSGAGAKPRPPHTLKRLVDLPECRPKSSQEDRLAPELVEAIMQDPNYLMAEEDTDFLDRAEMRGTRLMLDYQKTETLLRAHGIAHSIIVFGGTRIAEPEEARTRLQALEAQCARCPDDGDLERQRRIAERLVEKSRYYEVAREFGRIVGASEGPRGNRLVVMTGGGPGMMEAANRGAAEAGARTVGLNISLPHEQYPNPYVTPGLCFRFHYFSLRKLHFLLRARALVVFPGGYGTLDELFETLTLIQTRKIAPVPVVLVGRAYWQRVFDVDFLVEEGVIDPEDRDLFWYAEEAQEIWHDILHWYKLSGREIVAPHEEDLERGGSR</sequence>
<dbReference type="STRING" id="588602.SAMN04487991_1470"/>
<dbReference type="InterPro" id="IPR005269">
    <property type="entry name" value="LOG"/>
</dbReference>